<dbReference type="InterPro" id="IPR024874">
    <property type="entry name" value="Transcription_factor_Maf_fam"/>
</dbReference>
<feature type="coiled-coil region" evidence="4">
    <location>
        <begin position="312"/>
        <end position="346"/>
    </location>
</feature>
<dbReference type="InterPro" id="IPR004826">
    <property type="entry name" value="bZIP_Maf"/>
</dbReference>
<evidence type="ECO:0000256" key="4">
    <source>
        <dbReference type="SAM" id="Coils"/>
    </source>
</evidence>
<feature type="compositionally biased region" description="Low complexity" evidence="5">
    <location>
        <begin position="52"/>
        <end position="64"/>
    </location>
</feature>
<organism evidence="7 8">
    <name type="scientific">Dryococelus australis</name>
    <dbReference type="NCBI Taxonomy" id="614101"/>
    <lineage>
        <taxon>Eukaryota</taxon>
        <taxon>Metazoa</taxon>
        <taxon>Ecdysozoa</taxon>
        <taxon>Arthropoda</taxon>
        <taxon>Hexapoda</taxon>
        <taxon>Insecta</taxon>
        <taxon>Pterygota</taxon>
        <taxon>Neoptera</taxon>
        <taxon>Polyneoptera</taxon>
        <taxon>Phasmatodea</taxon>
        <taxon>Verophasmatodea</taxon>
        <taxon>Anareolatae</taxon>
        <taxon>Phasmatidae</taxon>
        <taxon>Eurycanthinae</taxon>
        <taxon>Dryococelus</taxon>
    </lineage>
</organism>
<dbReference type="PANTHER" id="PTHR10129:SF44">
    <property type="entry name" value="TRAFFIC JAM, ISOFORM C"/>
    <property type="match status" value="1"/>
</dbReference>
<evidence type="ECO:0000256" key="2">
    <source>
        <dbReference type="ARBA" id="ARBA00023125"/>
    </source>
</evidence>
<feature type="domain" description="BZIP" evidence="6">
    <location>
        <begin position="287"/>
        <end position="350"/>
    </location>
</feature>
<dbReference type="SUPFAM" id="SSF57959">
    <property type="entry name" value="Leucine zipper domain"/>
    <property type="match status" value="1"/>
</dbReference>
<dbReference type="InterPro" id="IPR008917">
    <property type="entry name" value="TF_DNA-bd_sf"/>
</dbReference>
<dbReference type="InterPro" id="IPR004827">
    <property type="entry name" value="bZIP"/>
</dbReference>
<dbReference type="Gene3D" id="1.20.5.170">
    <property type="match status" value="1"/>
</dbReference>
<keyword evidence="1" id="KW-0805">Transcription regulation</keyword>
<keyword evidence="8" id="KW-1185">Reference proteome</keyword>
<dbReference type="Pfam" id="PF03131">
    <property type="entry name" value="bZIP_Maf"/>
    <property type="match status" value="1"/>
</dbReference>
<feature type="region of interest" description="Disordered" evidence="5">
    <location>
        <begin position="347"/>
        <end position="377"/>
    </location>
</feature>
<keyword evidence="3" id="KW-0804">Transcription</keyword>
<protein>
    <recommendedName>
        <fullName evidence="6">BZIP domain-containing protein</fullName>
    </recommendedName>
</protein>
<dbReference type="Proteomes" id="UP001159363">
    <property type="component" value="Chromosome 7"/>
</dbReference>
<dbReference type="CDD" id="cd14718">
    <property type="entry name" value="bZIP_Maf_large"/>
    <property type="match status" value="1"/>
</dbReference>
<dbReference type="PROSITE" id="PS50217">
    <property type="entry name" value="BZIP"/>
    <property type="match status" value="1"/>
</dbReference>
<evidence type="ECO:0000256" key="3">
    <source>
        <dbReference type="ARBA" id="ARBA00023163"/>
    </source>
</evidence>
<feature type="compositionally biased region" description="Pro residues" evidence="5">
    <location>
        <begin position="41"/>
        <end position="51"/>
    </location>
</feature>
<dbReference type="InterPro" id="IPR046347">
    <property type="entry name" value="bZIP_sf"/>
</dbReference>
<reference evidence="7 8" key="1">
    <citation type="submission" date="2023-02" db="EMBL/GenBank/DDBJ databases">
        <title>LHISI_Scaffold_Assembly.</title>
        <authorList>
            <person name="Stuart O.P."/>
            <person name="Cleave R."/>
            <person name="Magrath M.J.L."/>
            <person name="Mikheyev A.S."/>
        </authorList>
    </citation>
    <scope>NUCLEOTIDE SEQUENCE [LARGE SCALE GENOMIC DNA]</scope>
    <source>
        <strain evidence="7">Daus_M_001</strain>
        <tissue evidence="7">Leg muscle</tissue>
    </source>
</reference>
<comment type="caution">
    <text evidence="7">The sequence shown here is derived from an EMBL/GenBank/DDBJ whole genome shotgun (WGS) entry which is preliminary data.</text>
</comment>
<evidence type="ECO:0000259" key="6">
    <source>
        <dbReference type="PROSITE" id="PS50217"/>
    </source>
</evidence>
<keyword evidence="2" id="KW-0238">DNA-binding</keyword>
<evidence type="ECO:0000313" key="7">
    <source>
        <dbReference type="EMBL" id="KAJ8876797.1"/>
    </source>
</evidence>
<evidence type="ECO:0000256" key="5">
    <source>
        <dbReference type="SAM" id="MobiDB-lite"/>
    </source>
</evidence>
<dbReference type="EMBL" id="JARBHB010000008">
    <property type="protein sequence ID" value="KAJ8876797.1"/>
    <property type="molecule type" value="Genomic_DNA"/>
</dbReference>
<gene>
    <name evidence="7" type="ORF">PR048_021244</name>
</gene>
<dbReference type="SUPFAM" id="SSF47454">
    <property type="entry name" value="A DNA-binding domain in eukaryotic transcription factors"/>
    <property type="match status" value="1"/>
</dbReference>
<name>A0ABQ9GXN4_9NEOP</name>
<sequence>METDDNNHLADEYVQEFVLDHLEDSMKRETSPGAEGLVPGARPPSPPPPQRLPSLMLTATGGHILAHHHHHPPQHLLTPPGEEPAAHHYQMHPGVVMKTPGAGGGGGLVTLVGGHPGTPPDTPPVSNSPHLPPSPYMDHHPHIAAVAGGGVKMAPGVVDCDMSWLTNSLRYGGQEPLDLRPHCGADPADVWAQHPTVIANGGGCRKLLPPAADYMHDDPLGGVGGGSPRGTPLLQRPLSCGSGSVLSPLAHYGGSVDDILNDDALMSLSVRELNKKLHGFPREEVVRLKQKRRTLKNRGYAQNCRSKRLQQRHELEMTNRSLQAELHRVKMELARVVQELDHYKQRFEQQQAPPPPPPQAQQRRLAAATPGSTDFYL</sequence>
<evidence type="ECO:0000256" key="1">
    <source>
        <dbReference type="ARBA" id="ARBA00023015"/>
    </source>
</evidence>
<proteinExistence type="predicted"/>
<feature type="region of interest" description="Disordered" evidence="5">
    <location>
        <begin position="24"/>
        <end position="87"/>
    </location>
</feature>
<evidence type="ECO:0000313" key="8">
    <source>
        <dbReference type="Proteomes" id="UP001159363"/>
    </source>
</evidence>
<accession>A0ABQ9GXN4</accession>
<dbReference type="SMART" id="SM00338">
    <property type="entry name" value="BRLZ"/>
    <property type="match status" value="1"/>
</dbReference>
<keyword evidence="4" id="KW-0175">Coiled coil</keyword>
<dbReference type="PANTHER" id="PTHR10129">
    <property type="entry name" value="TRANSCRIPTION FACTOR MAF"/>
    <property type="match status" value="1"/>
</dbReference>